<dbReference type="KEGG" id="hhy:Halhy_3709"/>
<feature type="domain" description="HTH tetR-type" evidence="6">
    <location>
        <begin position="7"/>
        <end position="67"/>
    </location>
</feature>
<dbReference type="InterPro" id="IPR036271">
    <property type="entry name" value="Tet_transcr_reg_TetR-rel_C_sf"/>
</dbReference>
<protein>
    <submittedName>
        <fullName evidence="7">Regulatory protein TetR</fullName>
    </submittedName>
</protein>
<keyword evidence="1" id="KW-0678">Repressor</keyword>
<evidence type="ECO:0000313" key="8">
    <source>
        <dbReference type="Proteomes" id="UP000008461"/>
    </source>
</evidence>
<reference evidence="7 8" key="1">
    <citation type="journal article" date="2011" name="Stand. Genomic Sci.">
        <title>Complete genome sequence of Haliscomenobacter hydrossis type strain (O).</title>
        <authorList>
            <consortium name="US DOE Joint Genome Institute (JGI-PGF)"/>
            <person name="Daligault H."/>
            <person name="Lapidus A."/>
            <person name="Zeytun A."/>
            <person name="Nolan M."/>
            <person name="Lucas S."/>
            <person name="Del Rio T.G."/>
            <person name="Tice H."/>
            <person name="Cheng J.F."/>
            <person name="Tapia R."/>
            <person name="Han C."/>
            <person name="Goodwin L."/>
            <person name="Pitluck S."/>
            <person name="Liolios K."/>
            <person name="Pagani I."/>
            <person name="Ivanova N."/>
            <person name="Huntemann M."/>
            <person name="Mavromatis K."/>
            <person name="Mikhailova N."/>
            <person name="Pati A."/>
            <person name="Chen A."/>
            <person name="Palaniappan K."/>
            <person name="Land M."/>
            <person name="Hauser L."/>
            <person name="Brambilla E.M."/>
            <person name="Rohde M."/>
            <person name="Verbarg S."/>
            <person name="Goker M."/>
            <person name="Bristow J."/>
            <person name="Eisen J.A."/>
            <person name="Markowitz V."/>
            <person name="Hugenholtz P."/>
            <person name="Kyrpides N.C."/>
            <person name="Klenk H.P."/>
            <person name="Woyke T."/>
        </authorList>
    </citation>
    <scope>NUCLEOTIDE SEQUENCE [LARGE SCALE GENOMIC DNA]</scope>
    <source>
        <strain evidence="8">ATCC 27775 / DSM 1100 / LMG 10767 / O</strain>
    </source>
</reference>
<dbReference type="Gene3D" id="1.10.357.10">
    <property type="entry name" value="Tetracycline Repressor, domain 2"/>
    <property type="match status" value="1"/>
</dbReference>
<evidence type="ECO:0000259" key="6">
    <source>
        <dbReference type="PROSITE" id="PS50977"/>
    </source>
</evidence>
<keyword evidence="3 5" id="KW-0238">DNA-binding</keyword>
<accession>F4KZZ1</accession>
<dbReference type="eggNOG" id="COG1309">
    <property type="taxonomic scope" value="Bacteria"/>
</dbReference>
<dbReference type="PRINTS" id="PR00455">
    <property type="entry name" value="HTHTETR"/>
</dbReference>
<reference key="2">
    <citation type="submission" date="2011-04" db="EMBL/GenBank/DDBJ databases">
        <title>Complete sequence of chromosome of Haliscomenobacter hydrossis DSM 1100.</title>
        <authorList>
            <consortium name="US DOE Joint Genome Institute (JGI-PGF)"/>
            <person name="Lucas S."/>
            <person name="Han J."/>
            <person name="Lapidus A."/>
            <person name="Bruce D."/>
            <person name="Goodwin L."/>
            <person name="Pitluck S."/>
            <person name="Peters L."/>
            <person name="Kyrpides N."/>
            <person name="Mavromatis K."/>
            <person name="Ivanova N."/>
            <person name="Ovchinnikova G."/>
            <person name="Pagani I."/>
            <person name="Daligault H."/>
            <person name="Detter J.C."/>
            <person name="Han C."/>
            <person name="Land M."/>
            <person name="Hauser L."/>
            <person name="Markowitz V."/>
            <person name="Cheng J.-F."/>
            <person name="Hugenholtz P."/>
            <person name="Woyke T."/>
            <person name="Wu D."/>
            <person name="Verbarg S."/>
            <person name="Frueling A."/>
            <person name="Brambilla E."/>
            <person name="Klenk H.-P."/>
            <person name="Eisen J.A."/>
        </authorList>
    </citation>
    <scope>NUCLEOTIDE SEQUENCE</scope>
    <source>
        <strain>DSM 1100</strain>
    </source>
</reference>
<dbReference type="SUPFAM" id="SSF48498">
    <property type="entry name" value="Tetracyclin repressor-like, C-terminal domain"/>
    <property type="match status" value="1"/>
</dbReference>
<dbReference type="SUPFAM" id="SSF46689">
    <property type="entry name" value="Homeodomain-like"/>
    <property type="match status" value="1"/>
</dbReference>
<evidence type="ECO:0000313" key="7">
    <source>
        <dbReference type="EMBL" id="AEE51561.1"/>
    </source>
</evidence>
<evidence type="ECO:0000256" key="2">
    <source>
        <dbReference type="ARBA" id="ARBA00023015"/>
    </source>
</evidence>
<dbReference type="OrthoDB" id="881297at2"/>
<keyword evidence="4" id="KW-0804">Transcription</keyword>
<dbReference type="EMBL" id="CP002691">
    <property type="protein sequence ID" value="AEE51561.1"/>
    <property type="molecule type" value="Genomic_DNA"/>
</dbReference>
<dbReference type="Gene3D" id="1.10.10.60">
    <property type="entry name" value="Homeodomain-like"/>
    <property type="match status" value="1"/>
</dbReference>
<keyword evidence="2" id="KW-0805">Transcription regulation</keyword>
<organism evidence="7 8">
    <name type="scientific">Haliscomenobacter hydrossis (strain ATCC 27775 / DSM 1100 / LMG 10767 / O)</name>
    <dbReference type="NCBI Taxonomy" id="760192"/>
    <lineage>
        <taxon>Bacteria</taxon>
        <taxon>Pseudomonadati</taxon>
        <taxon>Bacteroidota</taxon>
        <taxon>Saprospiria</taxon>
        <taxon>Saprospirales</taxon>
        <taxon>Haliscomenobacteraceae</taxon>
        <taxon>Haliscomenobacter</taxon>
    </lineage>
</organism>
<gene>
    <name evidence="7" type="ordered locus">Halhy_3709</name>
</gene>
<dbReference type="GO" id="GO:0003700">
    <property type="term" value="F:DNA-binding transcription factor activity"/>
    <property type="evidence" value="ECO:0007669"/>
    <property type="project" value="TreeGrafter"/>
</dbReference>
<proteinExistence type="predicted"/>
<feature type="DNA-binding region" description="H-T-H motif" evidence="5">
    <location>
        <begin position="30"/>
        <end position="49"/>
    </location>
</feature>
<evidence type="ECO:0000256" key="3">
    <source>
        <dbReference type="ARBA" id="ARBA00023125"/>
    </source>
</evidence>
<name>F4KZZ1_HALH1</name>
<dbReference type="InterPro" id="IPR009057">
    <property type="entry name" value="Homeodomain-like_sf"/>
</dbReference>
<dbReference type="HOGENOM" id="CLU_069356_30_0_10"/>
<dbReference type="GO" id="GO:0000976">
    <property type="term" value="F:transcription cis-regulatory region binding"/>
    <property type="evidence" value="ECO:0007669"/>
    <property type="project" value="TreeGrafter"/>
</dbReference>
<dbReference type="PROSITE" id="PS50977">
    <property type="entry name" value="HTH_TETR_2"/>
    <property type="match status" value="1"/>
</dbReference>
<sequence>MENKDNKDTSKQIMRRAESLFMRYGIKSVSMDDIARELGISKKTLYQFFENKEDLILRTIESHLHDEVCDMDLIQAGAANALQEIMLLARHIIGQFQELTPSVVYDLKKYYPEAWEMIDKMQREHVYQSILDNLKRGMTEGDYRKDLNPEIMARLHVGSLYLPIDQSLFPVREFQPDQVFKEYIYHFVRGVASEQGLDKMTKYLQEAKQAAGGL</sequence>
<evidence type="ECO:0000256" key="5">
    <source>
        <dbReference type="PROSITE-ProRule" id="PRU00335"/>
    </source>
</evidence>
<dbReference type="PANTHER" id="PTHR30055">
    <property type="entry name" value="HTH-TYPE TRANSCRIPTIONAL REGULATOR RUTR"/>
    <property type="match status" value="1"/>
</dbReference>
<dbReference type="STRING" id="760192.Halhy_3709"/>
<evidence type="ECO:0000256" key="1">
    <source>
        <dbReference type="ARBA" id="ARBA00022491"/>
    </source>
</evidence>
<dbReference type="InterPro" id="IPR050109">
    <property type="entry name" value="HTH-type_TetR-like_transc_reg"/>
</dbReference>
<dbReference type="Proteomes" id="UP000008461">
    <property type="component" value="Chromosome"/>
</dbReference>
<dbReference type="AlphaFoldDB" id="F4KZZ1"/>
<dbReference type="InterPro" id="IPR001647">
    <property type="entry name" value="HTH_TetR"/>
</dbReference>
<evidence type="ECO:0000256" key="4">
    <source>
        <dbReference type="ARBA" id="ARBA00023163"/>
    </source>
</evidence>
<dbReference type="PANTHER" id="PTHR30055:SF175">
    <property type="entry name" value="HTH-TYPE TRANSCRIPTIONAL REPRESSOR KSTR2"/>
    <property type="match status" value="1"/>
</dbReference>
<dbReference type="Pfam" id="PF00440">
    <property type="entry name" value="TetR_N"/>
    <property type="match status" value="1"/>
</dbReference>
<keyword evidence="8" id="KW-1185">Reference proteome</keyword>